<evidence type="ECO:0000259" key="2">
    <source>
        <dbReference type="Pfam" id="PF04471"/>
    </source>
</evidence>
<keyword evidence="1" id="KW-0812">Transmembrane</keyword>
<reference evidence="3 4" key="1">
    <citation type="submission" date="2016-02" db="EMBL/GenBank/DDBJ databases">
        <title>Draft genome sequence of the strain BR 10247T Bradyrhizobium neotropicale isolated from nodules of Centrolobium paraense.</title>
        <authorList>
            <person name="Simoes-Araujo J.L."/>
            <person name="Barauna A.C."/>
            <person name="Silva K."/>
            <person name="Zilli J.E."/>
        </authorList>
    </citation>
    <scope>NUCLEOTIDE SEQUENCE [LARGE SCALE GENOMIC DNA]</scope>
    <source>
        <strain evidence="3 4">BR 10247</strain>
    </source>
</reference>
<evidence type="ECO:0000313" key="3">
    <source>
        <dbReference type="EMBL" id="OAF14134.1"/>
    </source>
</evidence>
<keyword evidence="3" id="KW-0255">Endonuclease</keyword>
<dbReference type="AlphaFoldDB" id="A0A176Z3R6"/>
<dbReference type="SUPFAM" id="SSF52980">
    <property type="entry name" value="Restriction endonuclease-like"/>
    <property type="match status" value="1"/>
</dbReference>
<dbReference type="EMBL" id="LSEF01000071">
    <property type="protein sequence ID" value="OAF14134.1"/>
    <property type="molecule type" value="Genomic_DNA"/>
</dbReference>
<dbReference type="InterPro" id="IPR007560">
    <property type="entry name" value="Restrct_endonuc_IV_Mrr"/>
</dbReference>
<sequence length="316" mass="34485">MLDAITEGIKKWLVGCFAAAIRHTTRAEDRVLAIQWLSDSRAVLASDLRPIEKFKKLNTLINSRTAVSAIAKSVSEAVSNYRKSDLPLPMKIALPATLASLPLVGGHAAGIAAFGGALGVPVLLLIFLGTAGITSIIEAVVTTPEARPHIAEIIDAIVQDERLRRTSAQMKAAMKEQPMDPARVTVPLEELALRAYLLSMDPFEFERHTMSFFEAAGFEAWATRKSNDFGVDGFAIHPDGLIIVQCKRNSSDNKVGRPTIQQFKGVIEEQTALRGYVVTTSTFTDEAMESAQLSDKLIIVDMEALVRWHAEAPTFL</sequence>
<keyword evidence="3" id="KW-0540">Nuclease</keyword>
<gene>
    <name evidence="3" type="ORF">AXW67_00625</name>
</gene>
<dbReference type="InterPro" id="IPR011335">
    <property type="entry name" value="Restrct_endonuc-II-like"/>
</dbReference>
<protein>
    <submittedName>
        <fullName evidence="3">Restriction endonuclease</fullName>
    </submittedName>
</protein>
<proteinExistence type="predicted"/>
<keyword evidence="3" id="KW-0378">Hydrolase</keyword>
<dbReference type="GO" id="GO:0003677">
    <property type="term" value="F:DNA binding"/>
    <property type="evidence" value="ECO:0007669"/>
    <property type="project" value="InterPro"/>
</dbReference>
<dbReference type="PANTHER" id="PTHR30015">
    <property type="entry name" value="MRR RESTRICTION SYSTEM PROTEIN"/>
    <property type="match status" value="1"/>
</dbReference>
<evidence type="ECO:0000313" key="4">
    <source>
        <dbReference type="Proteomes" id="UP000077173"/>
    </source>
</evidence>
<feature type="transmembrane region" description="Helical" evidence="1">
    <location>
        <begin position="120"/>
        <end position="141"/>
    </location>
</feature>
<feature type="transmembrane region" description="Helical" evidence="1">
    <location>
        <begin position="92"/>
        <end position="114"/>
    </location>
</feature>
<dbReference type="Gene3D" id="3.40.1350.10">
    <property type="match status" value="1"/>
</dbReference>
<evidence type="ECO:0000256" key="1">
    <source>
        <dbReference type="SAM" id="Phobius"/>
    </source>
</evidence>
<dbReference type="Proteomes" id="UP000077173">
    <property type="component" value="Unassembled WGS sequence"/>
</dbReference>
<comment type="caution">
    <text evidence="3">The sequence shown here is derived from an EMBL/GenBank/DDBJ whole genome shotgun (WGS) entry which is preliminary data.</text>
</comment>
<dbReference type="InterPro" id="IPR011856">
    <property type="entry name" value="tRNA_endonuc-like_dom_sf"/>
</dbReference>
<keyword evidence="4" id="KW-1185">Reference proteome</keyword>
<dbReference type="GO" id="GO:0009307">
    <property type="term" value="P:DNA restriction-modification system"/>
    <property type="evidence" value="ECO:0007669"/>
    <property type="project" value="InterPro"/>
</dbReference>
<accession>A0A176Z3R6</accession>
<keyword evidence="1" id="KW-1133">Transmembrane helix</keyword>
<feature type="domain" description="Restriction endonuclease type IV Mrr" evidence="2">
    <location>
        <begin position="198"/>
        <end position="308"/>
    </location>
</feature>
<dbReference type="RefSeq" id="WP_063679821.1">
    <property type="nucleotide sequence ID" value="NZ_LSEF01000071.1"/>
</dbReference>
<organism evidence="3 4">
    <name type="scientific">Bradyrhizobium neotropicale</name>
    <dbReference type="NCBI Taxonomy" id="1497615"/>
    <lineage>
        <taxon>Bacteria</taxon>
        <taxon>Pseudomonadati</taxon>
        <taxon>Pseudomonadota</taxon>
        <taxon>Alphaproteobacteria</taxon>
        <taxon>Hyphomicrobiales</taxon>
        <taxon>Nitrobacteraceae</taxon>
        <taxon>Bradyrhizobium</taxon>
    </lineage>
</organism>
<dbReference type="PANTHER" id="PTHR30015:SF7">
    <property type="entry name" value="TYPE IV METHYL-DIRECTED RESTRICTION ENZYME ECOKMRR"/>
    <property type="match status" value="1"/>
</dbReference>
<dbReference type="InterPro" id="IPR052906">
    <property type="entry name" value="Type_IV_Methyl-Rstrct_Enzyme"/>
</dbReference>
<dbReference type="GO" id="GO:0015666">
    <property type="term" value="F:restriction endodeoxyribonuclease activity"/>
    <property type="evidence" value="ECO:0007669"/>
    <property type="project" value="TreeGrafter"/>
</dbReference>
<dbReference type="Pfam" id="PF04471">
    <property type="entry name" value="Mrr_cat"/>
    <property type="match status" value="1"/>
</dbReference>
<name>A0A176Z3R6_9BRAD</name>
<keyword evidence="1" id="KW-0472">Membrane</keyword>